<evidence type="ECO:0000256" key="1">
    <source>
        <dbReference type="SAM" id="MobiDB-lite"/>
    </source>
</evidence>
<dbReference type="GO" id="GO:0042134">
    <property type="term" value="F:rRNA primary transcript binding"/>
    <property type="evidence" value="ECO:0007669"/>
    <property type="project" value="InterPro"/>
</dbReference>
<dbReference type="InterPro" id="IPR047204">
    <property type="entry name" value="RMP1_RBD"/>
</dbReference>
<feature type="compositionally biased region" description="Basic and acidic residues" evidence="1">
    <location>
        <begin position="250"/>
        <end position="266"/>
    </location>
</feature>
<dbReference type="GO" id="GO:0000466">
    <property type="term" value="P:maturation of 5.8S rRNA from tricistronic rRNA transcript (SSU-rRNA, 5.8S rRNA, LSU-rRNA)"/>
    <property type="evidence" value="ECO:0007669"/>
    <property type="project" value="TreeGrafter"/>
</dbReference>
<dbReference type="GO" id="GO:0000172">
    <property type="term" value="C:ribonuclease MRP complex"/>
    <property type="evidence" value="ECO:0007669"/>
    <property type="project" value="InterPro"/>
</dbReference>
<dbReference type="Pfam" id="PF20945">
    <property type="entry name" value="RMP1"/>
    <property type="match status" value="1"/>
</dbReference>
<accession>F4S5R3</accession>
<evidence type="ECO:0000259" key="2">
    <source>
        <dbReference type="Pfam" id="PF20945"/>
    </source>
</evidence>
<dbReference type="RefSeq" id="XP_007416728.1">
    <property type="nucleotide sequence ID" value="XM_007416666.1"/>
</dbReference>
<sequence>MVMVMKTLTSDQLNANRNQSSNQYITSTSTSLNDEINILSRLVYLNKNQHRALIWYKKSVEVYRWSKKVLKVLSNPIDVTQTNHIVLILNFLIEAQARLLRSYGSIMQSVARTAFMSAGLVIIASISRIRALYECLETHLQHLVPTSIESIKRDAVKDDVASESGDLCSTKSSNQTTPRQSSIPEPNPGAQLLENNQNSSLEPVAPTKSIKVESPPYIQAKMSTSPTKPLDPAINILPQAFCSTASLPQSKDKSLNLKTKRTDHLSRPSKKKKVKKDALDEIFGDL</sequence>
<evidence type="ECO:0000313" key="4">
    <source>
        <dbReference type="Proteomes" id="UP000001072"/>
    </source>
</evidence>
<protein>
    <recommendedName>
        <fullName evidence="2">RNase MRP protein 1 RNA binding domain-containing protein</fullName>
    </recommendedName>
</protein>
<dbReference type="Proteomes" id="UP000001072">
    <property type="component" value="Unassembled WGS sequence"/>
</dbReference>
<reference evidence="4" key="1">
    <citation type="journal article" date="2011" name="Proc. Natl. Acad. Sci. U.S.A.">
        <title>Obligate biotrophy features unraveled by the genomic analysis of rust fungi.</title>
        <authorList>
            <person name="Duplessis S."/>
            <person name="Cuomo C.A."/>
            <person name="Lin Y.-C."/>
            <person name="Aerts A."/>
            <person name="Tisserant E."/>
            <person name="Veneault-Fourrey C."/>
            <person name="Joly D.L."/>
            <person name="Hacquard S."/>
            <person name="Amselem J."/>
            <person name="Cantarel B.L."/>
            <person name="Chiu R."/>
            <person name="Coutinho P.M."/>
            <person name="Feau N."/>
            <person name="Field M."/>
            <person name="Frey P."/>
            <person name="Gelhaye E."/>
            <person name="Goldberg J."/>
            <person name="Grabherr M.G."/>
            <person name="Kodira C.D."/>
            <person name="Kohler A."/>
            <person name="Kuees U."/>
            <person name="Lindquist E.A."/>
            <person name="Lucas S.M."/>
            <person name="Mago R."/>
            <person name="Mauceli E."/>
            <person name="Morin E."/>
            <person name="Murat C."/>
            <person name="Pangilinan J.L."/>
            <person name="Park R."/>
            <person name="Pearson M."/>
            <person name="Quesneville H."/>
            <person name="Rouhier N."/>
            <person name="Sakthikumar S."/>
            <person name="Salamov A.A."/>
            <person name="Schmutz J."/>
            <person name="Selles B."/>
            <person name="Shapiro H."/>
            <person name="Tanguay P."/>
            <person name="Tuskan G.A."/>
            <person name="Henrissat B."/>
            <person name="Van de Peer Y."/>
            <person name="Rouze P."/>
            <person name="Ellis J.G."/>
            <person name="Dodds P.N."/>
            <person name="Schein J.E."/>
            <person name="Zhong S."/>
            <person name="Hamelin R.C."/>
            <person name="Grigoriev I.V."/>
            <person name="Szabo L.J."/>
            <person name="Martin F."/>
        </authorList>
    </citation>
    <scope>NUCLEOTIDE SEQUENCE [LARGE SCALE GENOMIC DNA]</scope>
    <source>
        <strain evidence="4">98AG31 / pathotype 3-4-7</strain>
    </source>
</reference>
<dbReference type="VEuPathDB" id="FungiDB:MELLADRAFT_118163"/>
<dbReference type="HOGENOM" id="CLU_973429_0_0_1"/>
<dbReference type="GeneID" id="18926172"/>
<dbReference type="InterPro" id="IPR047205">
    <property type="entry name" value="RMP1"/>
</dbReference>
<feature type="region of interest" description="Disordered" evidence="1">
    <location>
        <begin position="162"/>
        <end position="195"/>
    </location>
</feature>
<feature type="region of interest" description="Disordered" evidence="1">
    <location>
        <begin position="247"/>
        <end position="277"/>
    </location>
</feature>
<dbReference type="EMBL" id="GL883152">
    <property type="protein sequence ID" value="EGG00020.1"/>
    <property type="molecule type" value="Genomic_DNA"/>
</dbReference>
<gene>
    <name evidence="3" type="ORF">MELLADRAFT_118163</name>
</gene>
<dbReference type="PANTHER" id="PTHR37792:SF1">
    <property type="entry name" value="RIBONUCLEASE MRP PROTEIN SUBUNIT RMP1"/>
    <property type="match status" value="1"/>
</dbReference>
<proteinExistence type="predicted"/>
<evidence type="ECO:0000313" key="3">
    <source>
        <dbReference type="EMBL" id="EGG00020.1"/>
    </source>
</evidence>
<organism evidence="4">
    <name type="scientific">Melampsora larici-populina (strain 98AG31 / pathotype 3-4-7)</name>
    <name type="common">Poplar leaf rust fungus</name>
    <dbReference type="NCBI Taxonomy" id="747676"/>
    <lineage>
        <taxon>Eukaryota</taxon>
        <taxon>Fungi</taxon>
        <taxon>Dikarya</taxon>
        <taxon>Basidiomycota</taxon>
        <taxon>Pucciniomycotina</taxon>
        <taxon>Pucciniomycetes</taxon>
        <taxon>Pucciniales</taxon>
        <taxon>Melampsoraceae</taxon>
        <taxon>Melampsora</taxon>
    </lineage>
</organism>
<dbReference type="PANTHER" id="PTHR37792">
    <property type="entry name" value="RIBONUCLEASE MRP PROTEIN SUBUNIT RMP1"/>
    <property type="match status" value="1"/>
</dbReference>
<dbReference type="GO" id="GO:0000294">
    <property type="term" value="P:nuclear-transcribed mRNA catabolic process, RNase MRP-dependent"/>
    <property type="evidence" value="ECO:0007669"/>
    <property type="project" value="TreeGrafter"/>
</dbReference>
<dbReference type="OrthoDB" id="114080at2759"/>
<keyword evidence="4" id="KW-1185">Reference proteome</keyword>
<name>F4S5R3_MELLP</name>
<feature type="domain" description="RNase MRP protein 1 RNA binding" evidence="2">
    <location>
        <begin position="39"/>
        <end position="128"/>
    </location>
</feature>
<dbReference type="InParanoid" id="F4S5R3"/>
<feature type="compositionally biased region" description="Polar residues" evidence="1">
    <location>
        <begin position="167"/>
        <end position="184"/>
    </location>
</feature>
<dbReference type="KEGG" id="mlr:MELLADRAFT_118163"/>
<dbReference type="AlphaFoldDB" id="F4S5R3"/>